<dbReference type="eggNOG" id="COG3832">
    <property type="taxonomic scope" value="Bacteria"/>
</dbReference>
<dbReference type="InterPro" id="IPR023393">
    <property type="entry name" value="START-like_dom_sf"/>
</dbReference>
<name>A0A098LJQ6_9BACT</name>
<organism evidence="3 4">
    <name type="scientific">Sporocytophaga myxococcoides</name>
    <dbReference type="NCBI Taxonomy" id="153721"/>
    <lineage>
        <taxon>Bacteria</taxon>
        <taxon>Pseudomonadati</taxon>
        <taxon>Bacteroidota</taxon>
        <taxon>Cytophagia</taxon>
        <taxon>Cytophagales</taxon>
        <taxon>Cytophagaceae</taxon>
        <taxon>Sporocytophaga</taxon>
    </lineage>
</organism>
<dbReference type="STRING" id="153721.MYP_3949"/>
<dbReference type="Gene3D" id="3.30.530.20">
    <property type="match status" value="1"/>
</dbReference>
<dbReference type="SUPFAM" id="SSF55961">
    <property type="entry name" value="Bet v1-like"/>
    <property type="match status" value="1"/>
</dbReference>
<dbReference type="CDD" id="cd07814">
    <property type="entry name" value="SRPBCC_CalC_Aha1-like"/>
    <property type="match status" value="1"/>
</dbReference>
<dbReference type="OrthoDB" id="2355173at2"/>
<dbReference type="AlphaFoldDB" id="A0A098LJQ6"/>
<comment type="similarity">
    <text evidence="1">Belongs to the AHA1 family.</text>
</comment>
<evidence type="ECO:0000256" key="1">
    <source>
        <dbReference type="ARBA" id="ARBA00006817"/>
    </source>
</evidence>
<dbReference type="Pfam" id="PF08327">
    <property type="entry name" value="AHSA1"/>
    <property type="match status" value="1"/>
</dbReference>
<accession>A0A098LJQ6</accession>
<dbReference type="EMBL" id="BBLT01000009">
    <property type="protein sequence ID" value="GAL86719.1"/>
    <property type="molecule type" value="Genomic_DNA"/>
</dbReference>
<evidence type="ECO:0000259" key="2">
    <source>
        <dbReference type="Pfam" id="PF08327"/>
    </source>
</evidence>
<keyword evidence="4" id="KW-1185">Reference proteome</keyword>
<evidence type="ECO:0000313" key="4">
    <source>
        <dbReference type="Proteomes" id="UP000030185"/>
    </source>
</evidence>
<comment type="caution">
    <text evidence="3">The sequence shown here is derived from an EMBL/GenBank/DDBJ whole genome shotgun (WGS) entry which is preliminary data.</text>
</comment>
<gene>
    <name evidence="3" type="ORF">MYP_3949</name>
</gene>
<reference evidence="3 4" key="1">
    <citation type="submission" date="2014-09" db="EMBL/GenBank/DDBJ databases">
        <title>Sporocytophaga myxococcoides PG-01 genome sequencing.</title>
        <authorList>
            <person name="Liu L."/>
            <person name="Gao P.J."/>
            <person name="Chen G.J."/>
            <person name="Wang L.S."/>
        </authorList>
    </citation>
    <scope>NUCLEOTIDE SEQUENCE [LARGE SCALE GENOMIC DNA]</scope>
    <source>
        <strain evidence="3 4">PG-01</strain>
    </source>
</reference>
<dbReference type="InterPro" id="IPR013538">
    <property type="entry name" value="ASHA1/2-like_C"/>
</dbReference>
<evidence type="ECO:0000313" key="3">
    <source>
        <dbReference type="EMBL" id="GAL86719.1"/>
    </source>
</evidence>
<feature type="domain" description="Activator of Hsp90 ATPase homologue 1/2-like C-terminal" evidence="2">
    <location>
        <begin position="13"/>
        <end position="130"/>
    </location>
</feature>
<proteinExistence type="inferred from homology"/>
<dbReference type="Proteomes" id="UP000030185">
    <property type="component" value="Unassembled WGS sequence"/>
</dbReference>
<sequence>MRRDIRHQWFFNHSPETVWRFLTDPDLIAQWLMENDFKPVVGHKFQFTTKPKVKVKFDGIIYCEVLEVDPYTKLSYSWKGGSKGEITLDSVVSWTLTPRDGGTDLVLEHKGFKGMKNYLAYFFMNIGWKAKVMKRFSLLIGSFQK</sequence>
<protein>
    <submittedName>
        <fullName evidence="3">Activator of Hsp90 ATPase 1 family protein</fullName>
    </submittedName>
</protein>
<dbReference type="RefSeq" id="WP_045467109.1">
    <property type="nucleotide sequence ID" value="NZ_BBLT01000009.1"/>
</dbReference>